<name>A0A0K2G6L7_NITMO</name>
<keyword evidence="3" id="KW-1185">Reference proteome</keyword>
<dbReference type="Proteomes" id="UP000069205">
    <property type="component" value="Chromosome"/>
</dbReference>
<evidence type="ECO:0000313" key="3">
    <source>
        <dbReference type="Proteomes" id="UP000069205"/>
    </source>
</evidence>
<feature type="region of interest" description="Disordered" evidence="1">
    <location>
        <begin position="1"/>
        <end position="31"/>
    </location>
</feature>
<protein>
    <submittedName>
        <fullName evidence="2">Uncharacterized protein</fullName>
    </submittedName>
</protein>
<evidence type="ECO:0000313" key="2">
    <source>
        <dbReference type="EMBL" id="ALA56616.1"/>
    </source>
</evidence>
<feature type="compositionally biased region" description="Basic residues" evidence="1">
    <location>
        <begin position="11"/>
        <end position="20"/>
    </location>
</feature>
<dbReference type="STRING" id="42253.NITMOv2_0176"/>
<dbReference type="KEGG" id="nmv:NITMOv2_0176"/>
<evidence type="ECO:0000256" key="1">
    <source>
        <dbReference type="SAM" id="MobiDB-lite"/>
    </source>
</evidence>
<dbReference type="AlphaFoldDB" id="A0A0K2G6L7"/>
<proteinExistence type="predicted"/>
<sequence length="103" mass="11851">MQDVQTSLRQGRSRVKRRRVQSSYVEPQHDARTPSQACFNILLRAEVVEWQTRTFEGRVAQAVRVQVPPSAPNQACSYRRLFIDFSSSLSADKTFGVSWFPFT</sequence>
<gene>
    <name evidence="2" type="ORF">NITMOv2_0176</name>
</gene>
<dbReference type="EMBL" id="CP011801">
    <property type="protein sequence ID" value="ALA56616.1"/>
    <property type="molecule type" value="Genomic_DNA"/>
</dbReference>
<organism evidence="2 3">
    <name type="scientific">Nitrospira moscoviensis</name>
    <dbReference type="NCBI Taxonomy" id="42253"/>
    <lineage>
        <taxon>Bacteria</taxon>
        <taxon>Pseudomonadati</taxon>
        <taxon>Nitrospirota</taxon>
        <taxon>Nitrospiria</taxon>
        <taxon>Nitrospirales</taxon>
        <taxon>Nitrospiraceae</taxon>
        <taxon>Nitrospira</taxon>
    </lineage>
</organism>
<reference evidence="2 3" key="1">
    <citation type="journal article" date="2015" name="Proc. Natl. Acad. Sci. U.S.A.">
        <title>Expanded metabolic versatility of ubiquitous nitrite-oxidizing bacteria from the genus Nitrospira.</title>
        <authorList>
            <person name="Koch H."/>
            <person name="Lucker S."/>
            <person name="Albertsen M."/>
            <person name="Kitzinger K."/>
            <person name="Herbold C."/>
            <person name="Spieck E."/>
            <person name="Nielsen P.H."/>
            <person name="Wagner M."/>
            <person name="Daims H."/>
        </authorList>
    </citation>
    <scope>NUCLEOTIDE SEQUENCE [LARGE SCALE GENOMIC DNA]</scope>
    <source>
        <strain evidence="2 3">NSP M-1</strain>
    </source>
</reference>
<accession>A0A0K2G6L7</accession>